<gene>
    <name evidence="1" type="ORF">C8E97_3525</name>
</gene>
<sequence>MPFGVLRADNTAVVAETTLTASAARQLQLGLDATGHRRETRAR</sequence>
<proteinExistence type="predicted"/>
<accession>A0A495W2C0</accession>
<reference evidence="1 2" key="1">
    <citation type="submission" date="2018-10" db="EMBL/GenBank/DDBJ databases">
        <title>Sequencing the genomes of 1000 actinobacteria strains.</title>
        <authorList>
            <person name="Klenk H.-P."/>
        </authorList>
    </citation>
    <scope>NUCLEOTIDE SEQUENCE [LARGE SCALE GENOMIC DNA]</scope>
    <source>
        <strain evidence="1 2">DSM 43800</strain>
    </source>
</reference>
<comment type="caution">
    <text evidence="1">The sequence shown here is derived from an EMBL/GenBank/DDBJ whole genome shotgun (WGS) entry which is preliminary data.</text>
</comment>
<evidence type="ECO:0000313" key="1">
    <source>
        <dbReference type="EMBL" id="RKT54875.1"/>
    </source>
</evidence>
<evidence type="ECO:0000313" key="2">
    <source>
        <dbReference type="Proteomes" id="UP000282084"/>
    </source>
</evidence>
<dbReference type="RefSeq" id="WP_281275435.1">
    <property type="nucleotide sequence ID" value="NZ_RBXO01000001.1"/>
</dbReference>
<protein>
    <submittedName>
        <fullName evidence="1">Uncharacterized protein</fullName>
    </submittedName>
</protein>
<organism evidence="1 2">
    <name type="scientific">Saccharothrix australiensis</name>
    <dbReference type="NCBI Taxonomy" id="2072"/>
    <lineage>
        <taxon>Bacteria</taxon>
        <taxon>Bacillati</taxon>
        <taxon>Actinomycetota</taxon>
        <taxon>Actinomycetes</taxon>
        <taxon>Pseudonocardiales</taxon>
        <taxon>Pseudonocardiaceae</taxon>
        <taxon>Saccharothrix</taxon>
    </lineage>
</organism>
<dbReference type="AlphaFoldDB" id="A0A495W2C0"/>
<name>A0A495W2C0_9PSEU</name>
<dbReference type="Proteomes" id="UP000282084">
    <property type="component" value="Unassembled WGS sequence"/>
</dbReference>
<keyword evidence="2" id="KW-1185">Reference proteome</keyword>
<dbReference type="EMBL" id="RBXO01000001">
    <property type="protein sequence ID" value="RKT54875.1"/>
    <property type="molecule type" value="Genomic_DNA"/>
</dbReference>